<organism evidence="4 5">
    <name type="scientific">Ruegeria atlantica</name>
    <dbReference type="NCBI Taxonomy" id="81569"/>
    <lineage>
        <taxon>Bacteria</taxon>
        <taxon>Pseudomonadati</taxon>
        <taxon>Pseudomonadota</taxon>
        <taxon>Alphaproteobacteria</taxon>
        <taxon>Rhodobacterales</taxon>
        <taxon>Roseobacteraceae</taxon>
        <taxon>Ruegeria</taxon>
    </lineage>
</organism>
<dbReference type="GeneID" id="55494343"/>
<proteinExistence type="inferred from homology"/>
<dbReference type="GO" id="GO:1990281">
    <property type="term" value="C:efflux pump complex"/>
    <property type="evidence" value="ECO:0007669"/>
    <property type="project" value="TreeGrafter"/>
</dbReference>
<dbReference type="STRING" id="81569.RUM4293_00928"/>
<dbReference type="RefSeq" id="WP_058278462.1">
    <property type="nucleotide sequence ID" value="NZ_CYPU01000049.1"/>
</dbReference>
<evidence type="ECO:0000256" key="2">
    <source>
        <dbReference type="SAM" id="Phobius"/>
    </source>
</evidence>
<comment type="similarity">
    <text evidence="1">Belongs to the membrane fusion protein (MFP) (TC 8.A.1) family.</text>
</comment>
<gene>
    <name evidence="4" type="primary">yibH_2</name>
    <name evidence="4" type="ORF">RUA4292_03180</name>
</gene>
<dbReference type="NCBIfam" id="TIGR01730">
    <property type="entry name" value="RND_mfp"/>
    <property type="match status" value="1"/>
</dbReference>
<dbReference type="SUPFAM" id="SSF111369">
    <property type="entry name" value="HlyD-like secretion proteins"/>
    <property type="match status" value="1"/>
</dbReference>
<dbReference type="PANTHER" id="PTHR30469:SF15">
    <property type="entry name" value="HLYD FAMILY OF SECRETION PROTEINS"/>
    <property type="match status" value="1"/>
</dbReference>
<dbReference type="EMBL" id="CYPU01000049">
    <property type="protein sequence ID" value="CUH48988.1"/>
    <property type="molecule type" value="Genomic_DNA"/>
</dbReference>
<dbReference type="InterPro" id="IPR058625">
    <property type="entry name" value="MdtA-like_BSH"/>
</dbReference>
<keyword evidence="2" id="KW-1133">Transmembrane helix</keyword>
<dbReference type="GO" id="GO:0015562">
    <property type="term" value="F:efflux transmembrane transporter activity"/>
    <property type="evidence" value="ECO:0007669"/>
    <property type="project" value="TreeGrafter"/>
</dbReference>
<dbReference type="Gene3D" id="2.40.50.100">
    <property type="match status" value="1"/>
</dbReference>
<keyword evidence="2" id="KW-0812">Transmembrane</keyword>
<name>A0A0N7LQU4_9RHOB</name>
<dbReference type="AlphaFoldDB" id="A0A0N7LQU4"/>
<dbReference type="Gene3D" id="1.10.287.470">
    <property type="entry name" value="Helix hairpin bin"/>
    <property type="match status" value="1"/>
</dbReference>
<dbReference type="OrthoDB" id="9806939at2"/>
<evidence type="ECO:0000313" key="4">
    <source>
        <dbReference type="EMBL" id="CUH48988.1"/>
    </source>
</evidence>
<dbReference type="Gene3D" id="2.40.30.170">
    <property type="match status" value="1"/>
</dbReference>
<keyword evidence="2" id="KW-0472">Membrane</keyword>
<accession>A0A0N7LQU4</accession>
<sequence length="307" mass="32963">MIMVLVGGYVGLLWVLVKVGVFPKWYGWMKVSPVAVWMIAFMSIFLPLNWNAPMGGSMVTVGSVGIKPAVAGPVTEVVAKSRTPISEGEVLFEIDKTPYTAALQQAQAQLALAQDQLARKEELLSRDTVAVAEVEALRANVAVAEAAVTLAEVDLSNTTVRAPFDGMVPAMTLLSGNRVSPNVPVLAFLDVNNPVINLVLSQNQIRNVKTGQKAEAVFKAFPGQTFQGTVSGLFLSSPDAEYDLDGATPEVPTITDTTYVVVLELDTQGEALPPGSSGQGLVLTDQGTKFQFINQLTLRMTTWMNFF</sequence>
<evidence type="ECO:0000259" key="3">
    <source>
        <dbReference type="Pfam" id="PF25917"/>
    </source>
</evidence>
<feature type="transmembrane region" description="Helical" evidence="2">
    <location>
        <begin position="29"/>
        <end position="48"/>
    </location>
</feature>
<dbReference type="Proteomes" id="UP000050783">
    <property type="component" value="Unassembled WGS sequence"/>
</dbReference>
<protein>
    <submittedName>
        <fullName evidence="4">Inner membrane protein YibH</fullName>
    </submittedName>
</protein>
<evidence type="ECO:0000313" key="5">
    <source>
        <dbReference type="Proteomes" id="UP000050783"/>
    </source>
</evidence>
<dbReference type="Pfam" id="PF25917">
    <property type="entry name" value="BSH_RND"/>
    <property type="match status" value="1"/>
</dbReference>
<dbReference type="PANTHER" id="PTHR30469">
    <property type="entry name" value="MULTIDRUG RESISTANCE PROTEIN MDTA"/>
    <property type="match status" value="1"/>
</dbReference>
<feature type="domain" description="Multidrug resistance protein MdtA-like barrel-sandwich hybrid" evidence="3">
    <location>
        <begin position="64"/>
        <end position="181"/>
    </location>
</feature>
<evidence type="ECO:0000256" key="1">
    <source>
        <dbReference type="ARBA" id="ARBA00009477"/>
    </source>
</evidence>
<reference evidence="4 5" key="1">
    <citation type="submission" date="2015-09" db="EMBL/GenBank/DDBJ databases">
        <authorList>
            <consortium name="Swine Surveillance"/>
        </authorList>
    </citation>
    <scope>NUCLEOTIDE SEQUENCE [LARGE SCALE GENOMIC DNA]</scope>
    <source>
        <strain evidence="4 5">CECT 4292</strain>
    </source>
</reference>
<dbReference type="InterPro" id="IPR006143">
    <property type="entry name" value="RND_pump_MFP"/>
</dbReference>